<evidence type="ECO:0000313" key="3">
    <source>
        <dbReference type="EMBL" id="PSG92178.1"/>
    </source>
</evidence>
<protein>
    <submittedName>
        <fullName evidence="3">Thioesterase</fullName>
    </submittedName>
</protein>
<comment type="caution">
    <text evidence="3">The sequence shown here is derived from an EMBL/GenBank/DDBJ whole genome shotgun (WGS) entry which is preliminary data.</text>
</comment>
<reference evidence="3 4" key="1">
    <citation type="submission" date="2018-03" db="EMBL/GenBank/DDBJ databases">
        <title>Mesoflavibacter sp. HG37 and Mesoflavibacter sp. HG96 sp.nov., two marine bacteria isolated from seawater of Western Pacific Ocean.</title>
        <authorList>
            <person name="Cheng H."/>
            <person name="Wu Y.-H."/>
            <person name="Guo L.-L."/>
            <person name="Xu X.-W."/>
        </authorList>
    </citation>
    <scope>NUCLEOTIDE SEQUENCE [LARGE SCALE GENOMIC DNA]</scope>
    <source>
        <strain evidence="3 4">KCTC 42117</strain>
    </source>
</reference>
<sequence length="126" mass="14959">MKIHQTQILVTKEDLDQNNHVNNIRYVKWVNDIAISHWETEVSTTVLDQYFWVMLSHNIEYKHQILLGETVTLKTYVKSCEGLFSIRIVEILVDKKLCAYSETKWCFMNSKTLKPNRIPQEIIDLF</sequence>
<dbReference type="RefSeq" id="WP_106678161.1">
    <property type="nucleotide sequence ID" value="NZ_JACHWV010000001.1"/>
</dbReference>
<evidence type="ECO:0000256" key="1">
    <source>
        <dbReference type="ARBA" id="ARBA00005953"/>
    </source>
</evidence>
<proteinExistence type="inferred from homology"/>
<name>A0A2T1NH28_9FLAO</name>
<keyword evidence="2" id="KW-0378">Hydrolase</keyword>
<dbReference type="OrthoDB" id="9801517at2"/>
<dbReference type="InterPro" id="IPR050563">
    <property type="entry name" value="4-hydroxybenzoyl-CoA_TE"/>
</dbReference>
<dbReference type="PANTHER" id="PTHR31793">
    <property type="entry name" value="4-HYDROXYBENZOYL-COA THIOESTERASE FAMILY MEMBER"/>
    <property type="match status" value="1"/>
</dbReference>
<dbReference type="PANTHER" id="PTHR31793:SF27">
    <property type="entry name" value="NOVEL THIOESTERASE SUPERFAMILY DOMAIN AND SAPOSIN A-TYPE DOMAIN CONTAINING PROTEIN (0610012H03RIK)"/>
    <property type="match status" value="1"/>
</dbReference>
<dbReference type="InterPro" id="IPR029069">
    <property type="entry name" value="HotDog_dom_sf"/>
</dbReference>
<dbReference type="EMBL" id="PXOT01000020">
    <property type="protein sequence ID" value="PSG92178.1"/>
    <property type="molecule type" value="Genomic_DNA"/>
</dbReference>
<dbReference type="Pfam" id="PF13279">
    <property type="entry name" value="4HBT_2"/>
    <property type="match status" value="1"/>
</dbReference>
<gene>
    <name evidence="3" type="ORF">C7H61_06265</name>
</gene>
<dbReference type="AlphaFoldDB" id="A0A2T1NH28"/>
<evidence type="ECO:0000313" key="4">
    <source>
        <dbReference type="Proteomes" id="UP000238430"/>
    </source>
</evidence>
<keyword evidence="4" id="KW-1185">Reference proteome</keyword>
<dbReference type="SUPFAM" id="SSF54637">
    <property type="entry name" value="Thioesterase/thiol ester dehydrase-isomerase"/>
    <property type="match status" value="1"/>
</dbReference>
<dbReference type="CDD" id="cd00586">
    <property type="entry name" value="4HBT"/>
    <property type="match status" value="1"/>
</dbReference>
<accession>A0A2T1NH28</accession>
<organism evidence="3 4">
    <name type="scientific">Mesoflavibacter zeaxanthinifaciens subsp. sabulilitoris</name>
    <dbReference type="NCBI Taxonomy" id="1520893"/>
    <lineage>
        <taxon>Bacteria</taxon>
        <taxon>Pseudomonadati</taxon>
        <taxon>Bacteroidota</taxon>
        <taxon>Flavobacteriia</taxon>
        <taxon>Flavobacteriales</taxon>
        <taxon>Flavobacteriaceae</taxon>
        <taxon>Mesoflavibacter</taxon>
    </lineage>
</organism>
<evidence type="ECO:0000256" key="2">
    <source>
        <dbReference type="ARBA" id="ARBA00022801"/>
    </source>
</evidence>
<dbReference type="GO" id="GO:0047617">
    <property type="term" value="F:fatty acyl-CoA hydrolase activity"/>
    <property type="evidence" value="ECO:0007669"/>
    <property type="project" value="TreeGrafter"/>
</dbReference>
<dbReference type="Proteomes" id="UP000238430">
    <property type="component" value="Unassembled WGS sequence"/>
</dbReference>
<dbReference type="Gene3D" id="3.10.129.10">
    <property type="entry name" value="Hotdog Thioesterase"/>
    <property type="match status" value="1"/>
</dbReference>
<comment type="similarity">
    <text evidence="1">Belongs to the 4-hydroxybenzoyl-CoA thioesterase family.</text>
</comment>